<dbReference type="SUPFAM" id="SSF56601">
    <property type="entry name" value="beta-lactamase/transpeptidase-like"/>
    <property type="match status" value="1"/>
</dbReference>
<dbReference type="PANTHER" id="PTHR43283:SF3">
    <property type="entry name" value="BETA-LACTAMASE FAMILY PROTEIN (AFU_ORTHOLOGUE AFUA_5G07500)"/>
    <property type="match status" value="1"/>
</dbReference>
<dbReference type="AlphaFoldDB" id="A0A1T5C2I5"/>
<evidence type="ECO:0000256" key="1">
    <source>
        <dbReference type="SAM" id="SignalP"/>
    </source>
</evidence>
<name>A0A1T5C2I5_9FLAO</name>
<dbReference type="OrthoDB" id="1522765at2"/>
<gene>
    <name evidence="3" type="ORF">SAMN05660866_02033</name>
</gene>
<dbReference type="EMBL" id="FUYL01000005">
    <property type="protein sequence ID" value="SKB53587.1"/>
    <property type="molecule type" value="Genomic_DNA"/>
</dbReference>
<dbReference type="RefSeq" id="WP_079512489.1">
    <property type="nucleotide sequence ID" value="NZ_FUYL01000005.1"/>
</dbReference>
<dbReference type="InterPro" id="IPR012338">
    <property type="entry name" value="Beta-lactam/transpept-like"/>
</dbReference>
<feature type="signal peptide" evidence="1">
    <location>
        <begin position="1"/>
        <end position="18"/>
    </location>
</feature>
<keyword evidence="1" id="KW-0732">Signal</keyword>
<feature type="domain" description="Beta-lactamase-related" evidence="2">
    <location>
        <begin position="42"/>
        <end position="403"/>
    </location>
</feature>
<evidence type="ECO:0000313" key="3">
    <source>
        <dbReference type="EMBL" id="SKB53587.1"/>
    </source>
</evidence>
<dbReference type="Proteomes" id="UP000190339">
    <property type="component" value="Unassembled WGS sequence"/>
</dbReference>
<evidence type="ECO:0000259" key="2">
    <source>
        <dbReference type="Pfam" id="PF00144"/>
    </source>
</evidence>
<protein>
    <submittedName>
        <fullName evidence="3">CubicO group peptidase, beta-lactamase class C family</fullName>
    </submittedName>
</protein>
<feature type="chain" id="PRO_5010541907" evidence="1">
    <location>
        <begin position="19"/>
        <end position="424"/>
    </location>
</feature>
<dbReference type="Pfam" id="PF00144">
    <property type="entry name" value="Beta-lactamase"/>
    <property type="match status" value="1"/>
</dbReference>
<dbReference type="Gene3D" id="3.40.710.10">
    <property type="entry name" value="DD-peptidase/beta-lactamase superfamily"/>
    <property type="match status" value="1"/>
</dbReference>
<reference evidence="4" key="1">
    <citation type="submission" date="2017-02" db="EMBL/GenBank/DDBJ databases">
        <authorList>
            <person name="Varghese N."/>
            <person name="Submissions S."/>
        </authorList>
    </citation>
    <scope>NUCLEOTIDE SEQUENCE [LARGE SCALE GENOMIC DNA]</scope>
    <source>
        <strain evidence="4">DSM 23546</strain>
    </source>
</reference>
<dbReference type="InterPro" id="IPR050789">
    <property type="entry name" value="Diverse_Enzym_Activities"/>
</dbReference>
<keyword evidence="4" id="KW-1185">Reference proteome</keyword>
<accession>A0A1T5C2I5</accession>
<dbReference type="InterPro" id="IPR001466">
    <property type="entry name" value="Beta-lactam-related"/>
</dbReference>
<sequence length="424" mass="47158">MKLGLSFLLILFCTVSIAQQRGKRTMRKTITEASNAILDSFENDIRNEIASKEIAGAAYVLYHKGAVVRMKAFGESDVDSHRPMQTTDIFRLASMTKPIASLALLLLQEDGLINMNDRLEEYLPAFTNLVVLDRIDTLNGMTVLQTHPAKNPILLRHLLTHTAGFASQHNGELKSLYQSTFKDISANDLTYFADQLASLPLNHEPGDGWIYGPSINIAAKVIEQVSGMSFQDFLEKRILGPMQMHETRFYLDSTEANKLTSLYTRDANGVMKVVDPGTVSSRLISGPKVHYSGSGGLTSTLNDYLKFCVMILNNGVHEGIVVAKPETIALMKTDQVPLNINGDLNTQPGQLTEGFTFGYQIARTENNRSLKPKGTISWFGATGSIFFIDPQEKVIGIYMTQMQPYFHINSRKNFSNSMLKSIMK</sequence>
<organism evidence="3 4">
    <name type="scientific">Maribacter arcticus</name>
    <dbReference type="NCBI Taxonomy" id="561365"/>
    <lineage>
        <taxon>Bacteria</taxon>
        <taxon>Pseudomonadati</taxon>
        <taxon>Bacteroidota</taxon>
        <taxon>Flavobacteriia</taxon>
        <taxon>Flavobacteriales</taxon>
        <taxon>Flavobacteriaceae</taxon>
        <taxon>Maribacter</taxon>
    </lineage>
</organism>
<proteinExistence type="predicted"/>
<dbReference type="PANTHER" id="PTHR43283">
    <property type="entry name" value="BETA-LACTAMASE-RELATED"/>
    <property type="match status" value="1"/>
</dbReference>
<evidence type="ECO:0000313" key="4">
    <source>
        <dbReference type="Proteomes" id="UP000190339"/>
    </source>
</evidence>